<gene>
    <name evidence="1" type="ORF">HDF23_000110</name>
</gene>
<reference evidence="1 2" key="1">
    <citation type="submission" date="2020-08" db="EMBL/GenBank/DDBJ databases">
        <title>Genomic Encyclopedia of Type Strains, Phase IV (KMG-V): Genome sequencing to study the core and pangenomes of soil and plant-associated prokaryotes.</title>
        <authorList>
            <person name="Whitman W."/>
        </authorList>
    </citation>
    <scope>NUCLEOTIDE SEQUENCE [LARGE SCALE GENOMIC DNA]</scope>
    <source>
        <strain evidence="1 2">ANJLi2</strain>
    </source>
</reference>
<comment type="caution">
    <text evidence="1">The sequence shown here is derived from an EMBL/GenBank/DDBJ whole genome shotgun (WGS) entry which is preliminary data.</text>
</comment>
<keyword evidence="2" id="KW-1185">Reference proteome</keyword>
<evidence type="ECO:0000313" key="1">
    <source>
        <dbReference type="EMBL" id="MBB6107380.1"/>
    </source>
</evidence>
<protein>
    <submittedName>
        <fullName evidence="1">Uncharacterized protein</fullName>
    </submittedName>
</protein>
<dbReference type="Proteomes" id="UP000541583">
    <property type="component" value="Unassembled WGS sequence"/>
</dbReference>
<proteinExistence type="predicted"/>
<dbReference type="EMBL" id="JACHCB010000001">
    <property type="protein sequence ID" value="MBB6107380.1"/>
    <property type="molecule type" value="Genomic_DNA"/>
</dbReference>
<accession>A0ABR6PCB5</accession>
<evidence type="ECO:0000313" key="2">
    <source>
        <dbReference type="Proteomes" id="UP000541583"/>
    </source>
</evidence>
<organism evidence="1 2">
    <name type="scientific">Mucilaginibacter lappiensis</name>
    <dbReference type="NCBI Taxonomy" id="354630"/>
    <lineage>
        <taxon>Bacteria</taxon>
        <taxon>Pseudomonadati</taxon>
        <taxon>Bacteroidota</taxon>
        <taxon>Sphingobacteriia</taxon>
        <taxon>Sphingobacteriales</taxon>
        <taxon>Sphingobacteriaceae</taxon>
        <taxon>Mucilaginibacter</taxon>
    </lineage>
</organism>
<name>A0ABR6PCB5_9SPHI</name>
<sequence>MYKINIFMNFVVFLVKIDKKTQFEVSKTCGN</sequence>